<gene>
    <name evidence="1" type="ORF">SHERM_24800</name>
</gene>
<dbReference type="Proteomes" id="UP001153555">
    <property type="component" value="Unassembled WGS sequence"/>
</dbReference>
<reference evidence="1" key="1">
    <citation type="submission" date="2019-12" db="EMBL/GenBank/DDBJ databases">
        <authorList>
            <person name="Scholes J."/>
        </authorList>
    </citation>
    <scope>NUCLEOTIDE SEQUENCE</scope>
</reference>
<accession>A0A9N7NCL7</accession>
<protein>
    <submittedName>
        <fullName evidence="1">Uncharacterized protein</fullName>
    </submittedName>
</protein>
<comment type="caution">
    <text evidence="1">The sequence shown here is derived from an EMBL/GenBank/DDBJ whole genome shotgun (WGS) entry which is preliminary data.</text>
</comment>
<name>A0A9N7NCL7_STRHE</name>
<dbReference type="PANTHER" id="PTHR48221:SF2">
    <property type="entry name" value="ACYL-COA SYNTHETASE FAMILY PROTEIN"/>
    <property type="match status" value="1"/>
</dbReference>
<sequence>MSRIPELNSLFATFASHLQARDPTADDEVDLSAANLNRTLNLSEAPRVRVLDTALSLMGFTAPQVYDYGIEFTLRTIIAVLRSSIECKVLKVEEEQVLRIGGLVSKRDCVDVMEWCIDILRKLNGHKGDLCASLSYYVVRMAALACRSASDSNLKMNLSDSSTFALANLVGCMINDSTFENGKVPLRLLLWQLDPIILKQDISNFLRETMERPFFSLSTEIYGRTEWKSIMICLVISPPMFIETRALLHNWFLMTGLASIMELQTEFVVQLLDIISRPMRWEISMEIGSKLPFSHAYFPHEHSLLRTLAGPISQEHIELLLAKICGSDSRSGGRKTTTKIGIVDHKSTWAMVMNFPGWFFFASMLLFSYIGQKDKTCPAKFIAWILDPTSKSSQRQAVDCLVKVTDLWALKCSSSSEKKNEETSIHKPARRLKLQSKNGLTSQDQDILPVSLWLKEFQDTYTKIDLLTSNSKGFIVQQNLLFRRIPLGILLACPNHLGDACCSLLLHYAATGNLPKSKNMPNHGMSQKRWKNDVEGDPLRRIELYTKPDAIAACKTVFDITDIAEIIAQSMFQSEDEGLDFVCRLKLKIGYYLLKCVDRILQIKLDGGGPQMKRDLLARIIKWKHQGKIVFENNKDLDRLCDALNCGNRFLPS</sequence>
<evidence type="ECO:0000313" key="1">
    <source>
        <dbReference type="EMBL" id="CAA0829214.1"/>
    </source>
</evidence>
<dbReference type="AlphaFoldDB" id="A0A9N7NCL7"/>
<organism evidence="1 2">
    <name type="scientific">Striga hermonthica</name>
    <name type="common">Purple witchweed</name>
    <name type="synonym">Buchnera hermonthica</name>
    <dbReference type="NCBI Taxonomy" id="68872"/>
    <lineage>
        <taxon>Eukaryota</taxon>
        <taxon>Viridiplantae</taxon>
        <taxon>Streptophyta</taxon>
        <taxon>Embryophyta</taxon>
        <taxon>Tracheophyta</taxon>
        <taxon>Spermatophyta</taxon>
        <taxon>Magnoliopsida</taxon>
        <taxon>eudicotyledons</taxon>
        <taxon>Gunneridae</taxon>
        <taxon>Pentapetalae</taxon>
        <taxon>asterids</taxon>
        <taxon>lamiids</taxon>
        <taxon>Lamiales</taxon>
        <taxon>Orobanchaceae</taxon>
        <taxon>Buchnereae</taxon>
        <taxon>Striga</taxon>
    </lineage>
</organism>
<proteinExistence type="predicted"/>
<evidence type="ECO:0000313" key="2">
    <source>
        <dbReference type="Proteomes" id="UP001153555"/>
    </source>
</evidence>
<dbReference type="PANTHER" id="PTHR48221">
    <property type="entry name" value="ACYL-COA SYNTHETASE FAMILY PROTEIN"/>
    <property type="match status" value="1"/>
</dbReference>
<dbReference type="OrthoDB" id="1917939at2759"/>
<dbReference type="EMBL" id="CACSLK010027773">
    <property type="protein sequence ID" value="CAA0829214.1"/>
    <property type="molecule type" value="Genomic_DNA"/>
</dbReference>
<keyword evidence="2" id="KW-1185">Reference proteome</keyword>